<evidence type="ECO:0000256" key="1">
    <source>
        <dbReference type="SAM" id="MobiDB-lite"/>
    </source>
</evidence>
<feature type="domain" description="GRPD C-terminal" evidence="2">
    <location>
        <begin position="480"/>
        <end position="660"/>
    </location>
</feature>
<feature type="compositionally biased region" description="Acidic residues" evidence="1">
    <location>
        <begin position="618"/>
        <end position="630"/>
    </location>
</feature>
<dbReference type="AlphaFoldDB" id="A0A8T1PWT2"/>
<reference evidence="4" key="2">
    <citation type="submission" date="2021-01" db="EMBL/GenBank/DDBJ databases">
        <authorList>
            <person name="Lovell J.T."/>
            <person name="Bentley N."/>
            <person name="Bhattarai G."/>
            <person name="Jenkins J.W."/>
            <person name="Sreedasyam A."/>
            <person name="Alarcon Y."/>
            <person name="Bock C."/>
            <person name="Boston L."/>
            <person name="Carlson J."/>
            <person name="Cervantes K."/>
            <person name="Clermont K."/>
            <person name="Krom N."/>
            <person name="Kubenka K."/>
            <person name="Mamidi S."/>
            <person name="Mattison C."/>
            <person name="Monteros M."/>
            <person name="Pisani C."/>
            <person name="Plott C."/>
            <person name="Rajasekar S."/>
            <person name="Rhein H.S."/>
            <person name="Rohla C."/>
            <person name="Song M."/>
            <person name="Hilaire R.S."/>
            <person name="Shu S."/>
            <person name="Wells L."/>
            <person name="Wang X."/>
            <person name="Webber J."/>
            <person name="Heerema R.J."/>
            <person name="Klein P."/>
            <person name="Conner P."/>
            <person name="Grauke L."/>
            <person name="Grimwood J."/>
            <person name="Schmutz J."/>
            <person name="Randall J.J."/>
        </authorList>
    </citation>
    <scope>NUCLEOTIDE SEQUENCE</scope>
    <source>
        <tissue evidence="4">Leaf</tissue>
    </source>
</reference>
<dbReference type="Pfam" id="PF25335">
    <property type="entry name" value="GRDP_C"/>
    <property type="match status" value="1"/>
</dbReference>
<dbReference type="Pfam" id="PF07173">
    <property type="entry name" value="GRDP-like"/>
    <property type="match status" value="1"/>
</dbReference>
<sequence length="771" mass="88031">MSDSCNGSGISGNTSGRNLGGIREVEAMLVGVDLVSAARRNIEFLRIVADTRWLHEKARVVEAIRRYNELWMPLVSDLTVVGSTPPLVLPPLDVEWVWFCHTLNPVSYRQYCELKFSKLIGKPAIFNEGNEEYALMRCKEIWSRKYPSEPFENETDLDVRIPAVTDEELLAEVTKHRFLYSKFSEAYRSEIVYLIAARHRYKGFLHMVQRFSDECSRFVPASDILLMWLTHQSYPTLYAEDLKEMEGDMGKVVTVWESVKEKEVKETKMLWETAFDQPYEKAGGEIALKSEITASVKSPVHWEVSDTDVNTKYKSMLPRFLLEVCLFVKLNLATQQNVKWEFLRLRMLRGHKELKLDKSISNFHYDSWQKSWNLCCEFGTKGVVLEIFRQGGHCFKGSSLQGTVTFHWNELLRAPSQTLEREVSQQVRIVASITPPVQAPYLLKCVPDRVTDDSGAMISDLILRMNRYRPQEGRWLSKTVLDHARRECFVVRMRVGGGFWRRGGETPSPVKWEDRIIEIREGSWSYVAGSIGRAPEKVIATATPKEPPEQWKAAWNFSTGDELMIGWESSTSISSLCFYLGNQASPESSVKLLKGRKMHYQVKNIKSESKDEEIQNQNEEDEDGEEDEEEEGFVTIVRFTEENPTGKATALLNWKLLVAELLAEEDAALALLLCLSILISVSKMKKEDLGCLLTRRRLKEAKLGARDWGSVTLHPSSYSSSISSPHLQPWYWNAKAVLMGTDGADLITRQPALNYSPVEGSDDLYKRGILK</sequence>
<dbReference type="EMBL" id="CM031831">
    <property type="protein sequence ID" value="KAG6702265.1"/>
    <property type="molecule type" value="Genomic_DNA"/>
</dbReference>
<keyword evidence="5" id="KW-1185">Reference proteome</keyword>
<evidence type="ECO:0000313" key="5">
    <source>
        <dbReference type="Proteomes" id="UP000811609"/>
    </source>
</evidence>
<dbReference type="InterPro" id="IPR009836">
    <property type="entry name" value="GRDP-like"/>
</dbReference>
<dbReference type="Proteomes" id="UP000811609">
    <property type="component" value="Chromosome 7"/>
</dbReference>
<feature type="region of interest" description="Disordered" evidence="1">
    <location>
        <begin position="607"/>
        <end position="630"/>
    </location>
</feature>
<dbReference type="Proteomes" id="UP000811246">
    <property type="component" value="Chromosome 7"/>
</dbReference>
<evidence type="ECO:0000313" key="4">
    <source>
        <dbReference type="EMBL" id="KAG6702265.1"/>
    </source>
</evidence>
<dbReference type="InterPro" id="IPR057518">
    <property type="entry name" value="GRDP_C"/>
</dbReference>
<proteinExistence type="predicted"/>
<protein>
    <recommendedName>
        <fullName evidence="2">GRPD C-terminal domain-containing protein</fullName>
    </recommendedName>
</protein>
<dbReference type="PANTHER" id="PTHR34365:SF2">
    <property type="entry name" value="ENOLASE (DUF1399)"/>
    <property type="match status" value="1"/>
</dbReference>
<evidence type="ECO:0000313" key="3">
    <source>
        <dbReference type="EMBL" id="KAG6646668.1"/>
    </source>
</evidence>
<organism evidence="3 5">
    <name type="scientific">Carya illinoinensis</name>
    <name type="common">Pecan</name>
    <dbReference type="NCBI Taxonomy" id="32201"/>
    <lineage>
        <taxon>Eukaryota</taxon>
        <taxon>Viridiplantae</taxon>
        <taxon>Streptophyta</taxon>
        <taxon>Embryophyta</taxon>
        <taxon>Tracheophyta</taxon>
        <taxon>Spermatophyta</taxon>
        <taxon>Magnoliopsida</taxon>
        <taxon>eudicotyledons</taxon>
        <taxon>Gunneridae</taxon>
        <taxon>Pentapetalae</taxon>
        <taxon>rosids</taxon>
        <taxon>fabids</taxon>
        <taxon>Fagales</taxon>
        <taxon>Juglandaceae</taxon>
        <taxon>Carya</taxon>
    </lineage>
</organism>
<dbReference type="PANTHER" id="PTHR34365">
    <property type="entry name" value="ENOLASE (DUF1399)"/>
    <property type="match status" value="1"/>
</dbReference>
<evidence type="ECO:0000259" key="2">
    <source>
        <dbReference type="Pfam" id="PF25335"/>
    </source>
</evidence>
<accession>A0A8T1PWT2</accession>
<comment type="caution">
    <text evidence="3">The sequence shown here is derived from an EMBL/GenBank/DDBJ whole genome shotgun (WGS) entry which is preliminary data.</text>
</comment>
<gene>
    <name evidence="3" type="ORF">CIPAW_07G024000</name>
    <name evidence="4" type="ORF">I3842_07G025000</name>
</gene>
<reference evidence="3" key="1">
    <citation type="submission" date="2020-12" db="EMBL/GenBank/DDBJ databases">
        <title>WGS assembly of Carya illinoinensis cv. Pawnee.</title>
        <authorList>
            <person name="Platts A."/>
            <person name="Shu S."/>
            <person name="Wright S."/>
            <person name="Barry K."/>
            <person name="Edger P."/>
            <person name="Pires J.C."/>
            <person name="Schmutz J."/>
        </authorList>
    </citation>
    <scope>NUCLEOTIDE SEQUENCE</scope>
    <source>
        <tissue evidence="3">Leaf</tissue>
    </source>
</reference>
<name>A0A8T1PWT2_CARIL</name>
<dbReference type="EMBL" id="CM031815">
    <property type="protein sequence ID" value="KAG6646668.1"/>
    <property type="molecule type" value="Genomic_DNA"/>
</dbReference>